<protein>
    <submittedName>
        <fullName evidence="2">Integral membrane protein TerC</fullName>
    </submittedName>
</protein>
<dbReference type="Pfam" id="PF03741">
    <property type="entry name" value="TerC"/>
    <property type="match status" value="1"/>
</dbReference>
<dbReference type="AlphaFoldDB" id="B8G680"/>
<organism evidence="2 3">
    <name type="scientific">Chloroflexus aggregans (strain MD-66 / DSM 9485)</name>
    <dbReference type="NCBI Taxonomy" id="326427"/>
    <lineage>
        <taxon>Bacteria</taxon>
        <taxon>Bacillati</taxon>
        <taxon>Chloroflexota</taxon>
        <taxon>Chloroflexia</taxon>
        <taxon>Chloroflexales</taxon>
        <taxon>Chloroflexineae</taxon>
        <taxon>Chloroflexaceae</taxon>
        <taxon>Chloroflexus</taxon>
    </lineage>
</organism>
<proteinExistence type="predicted"/>
<name>B8G680_CHLAD</name>
<dbReference type="Proteomes" id="UP000002508">
    <property type="component" value="Chromosome"/>
</dbReference>
<feature type="transmembrane region" description="Helical" evidence="1">
    <location>
        <begin position="15"/>
        <end position="41"/>
    </location>
</feature>
<feature type="transmembrane region" description="Helical" evidence="1">
    <location>
        <begin position="188"/>
        <end position="205"/>
    </location>
</feature>
<dbReference type="EMBL" id="CP001337">
    <property type="protein sequence ID" value="ACL25813.1"/>
    <property type="molecule type" value="Genomic_DNA"/>
</dbReference>
<feature type="transmembrane region" description="Helical" evidence="1">
    <location>
        <begin position="53"/>
        <end position="74"/>
    </location>
</feature>
<evidence type="ECO:0000313" key="3">
    <source>
        <dbReference type="Proteomes" id="UP000002508"/>
    </source>
</evidence>
<dbReference type="STRING" id="326427.Cagg_2953"/>
<reference evidence="2" key="1">
    <citation type="submission" date="2008-12" db="EMBL/GenBank/DDBJ databases">
        <title>Complete sequence of Chloroflexus aggregans DSM 9485.</title>
        <authorList>
            <consortium name="US DOE Joint Genome Institute"/>
            <person name="Lucas S."/>
            <person name="Copeland A."/>
            <person name="Lapidus A."/>
            <person name="Glavina del Rio T."/>
            <person name="Dalin E."/>
            <person name="Tice H."/>
            <person name="Pitluck S."/>
            <person name="Foster B."/>
            <person name="Larimer F."/>
            <person name="Land M."/>
            <person name="Hauser L."/>
            <person name="Kyrpides N."/>
            <person name="Mikhailova N."/>
            <person name="Bryant D."/>
            <person name="Richardson P."/>
        </authorList>
    </citation>
    <scope>NUCLEOTIDE SEQUENCE</scope>
    <source>
        <strain evidence="2">DSM 9485</strain>
    </source>
</reference>
<keyword evidence="1" id="KW-0812">Transmembrane</keyword>
<gene>
    <name evidence="2" type="ordered locus">Cagg_2953</name>
</gene>
<keyword evidence="1" id="KW-1133">Transmembrane helix</keyword>
<dbReference type="PANTHER" id="PTHR30060:SF0">
    <property type="entry name" value="COILED-COIL PROTEIN (DUF2040)-RELATED"/>
    <property type="match status" value="1"/>
</dbReference>
<keyword evidence="1" id="KW-0472">Membrane</keyword>
<dbReference type="KEGG" id="cag:Cagg_2953"/>
<dbReference type="GO" id="GO:0005886">
    <property type="term" value="C:plasma membrane"/>
    <property type="evidence" value="ECO:0007669"/>
    <property type="project" value="TreeGrafter"/>
</dbReference>
<feature type="transmembrane region" description="Helical" evidence="1">
    <location>
        <begin position="86"/>
        <end position="104"/>
    </location>
</feature>
<keyword evidence="3" id="KW-1185">Reference proteome</keyword>
<feature type="transmembrane region" description="Helical" evidence="1">
    <location>
        <begin position="157"/>
        <end position="176"/>
    </location>
</feature>
<evidence type="ECO:0000313" key="2">
    <source>
        <dbReference type="EMBL" id="ACL25813.1"/>
    </source>
</evidence>
<sequence length="258" mass="28439">MLQTIMETIFSVENLLALITLTVMEIVLGVDNIIFISILAGKLPMEQQRPARQIGLSLALITRLLLLLSISWIASLTQPLFEVGPWHVTGRSLIMLGGGLFLIYKATTEIHEKLEGTEHGEQSVAVTTLQAVVIQIILLDIVFSLDSVITAVGMANELWVMMTAVVIAVGVMLFLAEGIAKFVNDHPTIKMLALSFLLLIGFSLVAEGFELHIPKGYIYFAMGFSVMVEMLNLRVAAKAKARQPVRLHQRYDTTKLGH</sequence>
<evidence type="ECO:0000256" key="1">
    <source>
        <dbReference type="SAM" id="Phobius"/>
    </source>
</evidence>
<feature type="transmembrane region" description="Helical" evidence="1">
    <location>
        <begin position="124"/>
        <end position="145"/>
    </location>
</feature>
<dbReference type="PANTHER" id="PTHR30060">
    <property type="entry name" value="INNER MEMBRANE PROTEIN"/>
    <property type="match status" value="1"/>
</dbReference>
<dbReference type="InterPro" id="IPR005496">
    <property type="entry name" value="Integral_membrane_TerC"/>
</dbReference>
<dbReference type="HOGENOM" id="CLU_064910_0_0_0"/>
<feature type="transmembrane region" description="Helical" evidence="1">
    <location>
        <begin position="217"/>
        <end position="237"/>
    </location>
</feature>
<dbReference type="eggNOG" id="COG0861">
    <property type="taxonomic scope" value="Bacteria"/>
</dbReference>
<accession>B8G680</accession>